<dbReference type="Pfam" id="PF05615">
    <property type="entry name" value="THOC7"/>
    <property type="match status" value="1"/>
</dbReference>
<dbReference type="EMBL" id="JAKKPZ010000025">
    <property type="protein sequence ID" value="KAI1710559.1"/>
    <property type="molecule type" value="Genomic_DNA"/>
</dbReference>
<organism evidence="5 6">
    <name type="scientific">Ditylenchus destructor</name>
    <dbReference type="NCBI Taxonomy" id="166010"/>
    <lineage>
        <taxon>Eukaryota</taxon>
        <taxon>Metazoa</taxon>
        <taxon>Ecdysozoa</taxon>
        <taxon>Nematoda</taxon>
        <taxon>Chromadorea</taxon>
        <taxon>Rhabditida</taxon>
        <taxon>Tylenchina</taxon>
        <taxon>Tylenchomorpha</taxon>
        <taxon>Sphaerularioidea</taxon>
        <taxon>Anguinidae</taxon>
        <taxon>Anguininae</taxon>
        <taxon>Ditylenchus</taxon>
    </lineage>
</organism>
<dbReference type="GO" id="GO:0006397">
    <property type="term" value="P:mRNA processing"/>
    <property type="evidence" value="ECO:0007669"/>
    <property type="project" value="InterPro"/>
</dbReference>
<dbReference type="InterPro" id="IPR008501">
    <property type="entry name" value="THOC7/Mft1"/>
</dbReference>
<reference evidence="5" key="1">
    <citation type="submission" date="2022-01" db="EMBL/GenBank/DDBJ databases">
        <title>Genome Sequence Resource for Two Populations of Ditylenchus destructor, the Migratory Endoparasitic Phytonematode.</title>
        <authorList>
            <person name="Zhang H."/>
            <person name="Lin R."/>
            <person name="Xie B."/>
        </authorList>
    </citation>
    <scope>NUCLEOTIDE SEQUENCE</scope>
    <source>
        <strain evidence="5">BazhouSP</strain>
    </source>
</reference>
<feature type="region of interest" description="Disordered" evidence="4">
    <location>
        <begin position="182"/>
        <end position="213"/>
    </location>
</feature>
<keyword evidence="3" id="KW-0175">Coiled coil</keyword>
<dbReference type="Proteomes" id="UP001201812">
    <property type="component" value="Unassembled WGS sequence"/>
</dbReference>
<evidence type="ECO:0000313" key="5">
    <source>
        <dbReference type="EMBL" id="KAI1710559.1"/>
    </source>
</evidence>
<evidence type="ECO:0000256" key="3">
    <source>
        <dbReference type="SAM" id="Coils"/>
    </source>
</evidence>
<feature type="coiled-coil region" evidence="3">
    <location>
        <begin position="90"/>
        <end position="157"/>
    </location>
</feature>
<dbReference type="AlphaFoldDB" id="A0AAD4N3Z7"/>
<evidence type="ECO:0000256" key="1">
    <source>
        <dbReference type="ARBA" id="ARBA00004123"/>
    </source>
</evidence>
<gene>
    <name evidence="5" type="ORF">DdX_10619</name>
</gene>
<comment type="subcellular location">
    <subcellularLocation>
        <location evidence="1">Nucleus</location>
    </subcellularLocation>
</comment>
<proteinExistence type="predicted"/>
<name>A0AAD4N3Z7_9BILA</name>
<evidence type="ECO:0000256" key="4">
    <source>
        <dbReference type="SAM" id="MobiDB-lite"/>
    </source>
</evidence>
<protein>
    <submittedName>
        <fullName evidence="5">Tho complex subunit 7 domain-containing protein</fullName>
    </submittedName>
</protein>
<feature type="compositionally biased region" description="Acidic residues" evidence="4">
    <location>
        <begin position="199"/>
        <end position="213"/>
    </location>
</feature>
<comment type="caution">
    <text evidence="5">The sequence shown here is derived from an EMBL/GenBank/DDBJ whole genome shotgun (WGS) entry which is preliminary data.</text>
</comment>
<evidence type="ECO:0000313" key="6">
    <source>
        <dbReference type="Proteomes" id="UP001201812"/>
    </source>
</evidence>
<keyword evidence="2" id="KW-0539">Nucleus</keyword>
<accession>A0AAD4N3Z7</accession>
<dbReference type="GO" id="GO:0000445">
    <property type="term" value="C:THO complex part of transcription export complex"/>
    <property type="evidence" value="ECO:0007669"/>
    <property type="project" value="InterPro"/>
</dbReference>
<keyword evidence="6" id="KW-1185">Reference proteome</keyword>
<evidence type="ECO:0000256" key="2">
    <source>
        <dbReference type="ARBA" id="ARBA00023242"/>
    </source>
</evidence>
<sequence length="213" mass="24263">MSGIPLNEEAILRKLVADGDGTSEDRRIVQLFSLIGSLSPATDTNAVSTKILNALDQIELSITKQCMVAAVHEEETKNNEELFVDIDGLLLKNNERMEKVKEELSEAKLVRKNRQEYDILAKLIKDKPSRQETLETLRRLQAELDQDQERQKFLEQKLVDRRKNMYSLAILLNSLDEDALEADVQMSDSAANNEKNEDTAEEGEDRDEDEPMD</sequence>